<evidence type="ECO:0000313" key="3">
    <source>
        <dbReference type="EMBL" id="MBB6437438.1"/>
    </source>
</evidence>
<dbReference type="SUPFAM" id="SSF69572">
    <property type="entry name" value="Activating enzymes of the ubiquitin-like proteins"/>
    <property type="match status" value="1"/>
</dbReference>
<dbReference type="InterPro" id="IPR000594">
    <property type="entry name" value="ThiF_NAD_FAD-bd"/>
</dbReference>
<organism evidence="3 4">
    <name type="scientific">Streptomyces candidus</name>
    <dbReference type="NCBI Taxonomy" id="67283"/>
    <lineage>
        <taxon>Bacteria</taxon>
        <taxon>Bacillati</taxon>
        <taxon>Actinomycetota</taxon>
        <taxon>Actinomycetes</taxon>
        <taxon>Kitasatosporales</taxon>
        <taxon>Streptomycetaceae</taxon>
        <taxon>Streptomyces</taxon>
    </lineage>
</organism>
<gene>
    <name evidence="3" type="ORF">HNQ79_003939</name>
</gene>
<dbReference type="EMBL" id="JACHEM010000010">
    <property type="protein sequence ID" value="MBB6437438.1"/>
    <property type="molecule type" value="Genomic_DNA"/>
</dbReference>
<comment type="caution">
    <text evidence="3">The sequence shown here is derived from an EMBL/GenBank/DDBJ whole genome shotgun (WGS) entry which is preliminary data.</text>
</comment>
<proteinExistence type="predicted"/>
<accession>A0A7X0HJR3</accession>
<evidence type="ECO:0000313" key="4">
    <source>
        <dbReference type="Proteomes" id="UP000540423"/>
    </source>
</evidence>
<keyword evidence="4" id="KW-1185">Reference proteome</keyword>
<dbReference type="InterPro" id="IPR035985">
    <property type="entry name" value="Ubiquitin-activating_enz"/>
</dbReference>
<name>A0A7X0HJR3_9ACTN</name>
<dbReference type="Pfam" id="PF00899">
    <property type="entry name" value="ThiF"/>
    <property type="match status" value="1"/>
</dbReference>
<sequence>MVMHPRMKPALRRAWRDRQSVQFGVTAAHAVVVGPVDTATGSLLALLDGTRGMPLLREEARALGLPEGRVDTVVARLAGAGLIDDVTAGGAAADALRRRTGEADRLRPDLASLSVVNPEPGGAARRLAARRAARVQVRGAGRVGATVASVLAASGVGHVDVLDGGCVEPWDVAPGGVPAESVGTRRAIAVRQTVRRWAHGRTPGRAPRTGSGAGPTREVTGSGAVAGTGREVSGAGLLAGGGAASGAEGRDGEGCGGEGALSLVVVVPRDGLEAYAPDPAVAEGWLASRIPHLYAGVLEATGVVGPLVLPGGSACAGCMARARAEADPQWPRMLAQWRSGRRADVGACDVALATAVAALAAAHALAFLDGELPSSTGTRWEAALPLLDWRAERVAAHRECYCGAGGEAPGGVERDVPSGGSKPHVTMAG</sequence>
<dbReference type="Proteomes" id="UP000540423">
    <property type="component" value="Unassembled WGS sequence"/>
</dbReference>
<evidence type="ECO:0000256" key="1">
    <source>
        <dbReference type="SAM" id="MobiDB-lite"/>
    </source>
</evidence>
<dbReference type="GO" id="GO:0008641">
    <property type="term" value="F:ubiquitin-like modifier activating enzyme activity"/>
    <property type="evidence" value="ECO:0007669"/>
    <property type="project" value="InterPro"/>
</dbReference>
<feature type="region of interest" description="Disordered" evidence="1">
    <location>
        <begin position="199"/>
        <end position="226"/>
    </location>
</feature>
<reference evidence="3 4" key="1">
    <citation type="submission" date="2020-08" db="EMBL/GenBank/DDBJ databases">
        <title>Genomic Encyclopedia of Type Strains, Phase IV (KMG-IV): sequencing the most valuable type-strain genomes for metagenomic binning, comparative biology and taxonomic classification.</title>
        <authorList>
            <person name="Goeker M."/>
        </authorList>
    </citation>
    <scope>NUCLEOTIDE SEQUENCE [LARGE SCALE GENOMIC DNA]</scope>
    <source>
        <strain evidence="3 4">DSM 40141</strain>
    </source>
</reference>
<protein>
    <recommendedName>
        <fullName evidence="2">THIF-type NAD/FAD binding fold domain-containing protein</fullName>
    </recommendedName>
</protein>
<dbReference type="AlphaFoldDB" id="A0A7X0HJR3"/>
<dbReference type="Gene3D" id="3.40.50.720">
    <property type="entry name" value="NAD(P)-binding Rossmann-like Domain"/>
    <property type="match status" value="2"/>
</dbReference>
<evidence type="ECO:0000259" key="2">
    <source>
        <dbReference type="Pfam" id="PF00899"/>
    </source>
</evidence>
<feature type="domain" description="THIF-type NAD/FAD binding fold" evidence="2">
    <location>
        <begin position="131"/>
        <end position="197"/>
    </location>
</feature>